<feature type="compositionally biased region" description="Polar residues" evidence="3">
    <location>
        <begin position="363"/>
        <end position="379"/>
    </location>
</feature>
<sequence length="414" mass="43876">WTLCPYIRRDGVANPDVRLLPDSGWFVAMSDAAHLAAIAGASGKYAQGFTDATRFIRAWFTSNTTGVNPNLNFGQLIRGPGIEVGTYTGVLDFRFTTKIANAVAIMRAANATEWTAADDAAMNTWATQYINWLTTNALGLQSFRATNNHGTFYVNQLAALRIMVGDTQGAINALNGYFKGIYLNQILSSGEQPLESIRTQPNHYQAFNIEAMIVNARLGDQLGLNFWSAKTRYGATIQTAVNYLMPRAGNTDDLQMGELAPHVATVAAAYGDPQGKYAKFLNNAYGSGYTGQRWWYFDQTAALPNSPLAQAIASSISASLASSTSTTSSSALPTNGTTTDSGDVGSTTTSSDSGDIGSSTESFTTDSATDSVSDNSTVYTTSTDFSDTGSTDAPTTTASVPSDSTSSDAMPTTP</sequence>
<evidence type="ECO:0000313" key="6">
    <source>
        <dbReference type="Proteomes" id="UP000006514"/>
    </source>
</evidence>
<dbReference type="EMBL" id="JH687832">
    <property type="protein sequence ID" value="EJD37964.1"/>
    <property type="molecule type" value="Genomic_DNA"/>
</dbReference>
<feature type="region of interest" description="Disordered" evidence="3">
    <location>
        <begin position="324"/>
        <end position="414"/>
    </location>
</feature>
<feature type="compositionally biased region" description="Low complexity" evidence="3">
    <location>
        <begin position="380"/>
        <end position="392"/>
    </location>
</feature>
<reference evidence="6" key="1">
    <citation type="journal article" date="2012" name="Science">
        <title>The Paleozoic origin of enzymatic lignin decomposition reconstructed from 31 fungal genomes.</title>
        <authorList>
            <person name="Floudas D."/>
            <person name="Binder M."/>
            <person name="Riley R."/>
            <person name="Barry K."/>
            <person name="Blanchette R.A."/>
            <person name="Henrissat B."/>
            <person name="Martinez A.T."/>
            <person name="Otillar R."/>
            <person name="Spatafora J.W."/>
            <person name="Yadav J.S."/>
            <person name="Aerts A."/>
            <person name="Benoit I."/>
            <person name="Boyd A."/>
            <person name="Carlson A."/>
            <person name="Copeland A."/>
            <person name="Coutinho P.M."/>
            <person name="de Vries R.P."/>
            <person name="Ferreira P."/>
            <person name="Findley K."/>
            <person name="Foster B."/>
            <person name="Gaskell J."/>
            <person name="Glotzer D."/>
            <person name="Gorecki P."/>
            <person name="Heitman J."/>
            <person name="Hesse C."/>
            <person name="Hori C."/>
            <person name="Igarashi K."/>
            <person name="Jurgens J.A."/>
            <person name="Kallen N."/>
            <person name="Kersten P."/>
            <person name="Kohler A."/>
            <person name="Kuees U."/>
            <person name="Kumar T.K.A."/>
            <person name="Kuo A."/>
            <person name="LaButti K."/>
            <person name="Larrondo L.F."/>
            <person name="Lindquist E."/>
            <person name="Ling A."/>
            <person name="Lombard V."/>
            <person name="Lucas S."/>
            <person name="Lundell T."/>
            <person name="Martin R."/>
            <person name="McLaughlin D.J."/>
            <person name="Morgenstern I."/>
            <person name="Morin E."/>
            <person name="Murat C."/>
            <person name="Nagy L.G."/>
            <person name="Nolan M."/>
            <person name="Ohm R.A."/>
            <person name="Patyshakuliyeva A."/>
            <person name="Rokas A."/>
            <person name="Ruiz-Duenas F.J."/>
            <person name="Sabat G."/>
            <person name="Salamov A."/>
            <person name="Samejima M."/>
            <person name="Schmutz J."/>
            <person name="Slot J.C."/>
            <person name="St John F."/>
            <person name="Stenlid J."/>
            <person name="Sun H."/>
            <person name="Sun S."/>
            <person name="Syed K."/>
            <person name="Tsang A."/>
            <person name="Wiebenga A."/>
            <person name="Young D."/>
            <person name="Pisabarro A."/>
            <person name="Eastwood D.C."/>
            <person name="Martin F."/>
            <person name="Cullen D."/>
            <person name="Grigoriev I.V."/>
            <person name="Hibbett D.S."/>
        </authorList>
    </citation>
    <scope>NUCLEOTIDE SEQUENCE [LARGE SCALE GENOMIC DNA]</scope>
    <source>
        <strain evidence="6">TFB10046</strain>
    </source>
</reference>
<dbReference type="InterPro" id="IPR008397">
    <property type="entry name" value="Alginate_lyase_dom"/>
</dbReference>
<dbReference type="GO" id="GO:0016829">
    <property type="term" value="F:lyase activity"/>
    <property type="evidence" value="ECO:0007669"/>
    <property type="project" value="UniProtKB-KW"/>
</dbReference>
<keyword evidence="6" id="KW-1185">Reference proteome</keyword>
<evidence type="ECO:0000256" key="1">
    <source>
        <dbReference type="ARBA" id="ARBA00022729"/>
    </source>
</evidence>
<dbReference type="Proteomes" id="UP000006514">
    <property type="component" value="Unassembled WGS sequence"/>
</dbReference>
<dbReference type="SUPFAM" id="SSF48230">
    <property type="entry name" value="Chondroitin AC/alginate lyase"/>
    <property type="match status" value="1"/>
</dbReference>
<feature type="non-terminal residue" evidence="5">
    <location>
        <position position="1"/>
    </location>
</feature>
<dbReference type="OrthoDB" id="63533at2759"/>
<dbReference type="KEGG" id="adl:AURDEDRAFT_72628"/>
<dbReference type="GO" id="GO:0042597">
    <property type="term" value="C:periplasmic space"/>
    <property type="evidence" value="ECO:0007669"/>
    <property type="project" value="InterPro"/>
</dbReference>
<gene>
    <name evidence="5" type="ORF">AURDEDRAFT_72628</name>
</gene>
<keyword evidence="2 5" id="KW-0456">Lyase</keyword>
<name>J0WWR6_AURST</name>
<protein>
    <submittedName>
        <fullName evidence="5">Chondroitin AC/alginate lyase</fullName>
    </submittedName>
</protein>
<dbReference type="InParanoid" id="J0WWR6"/>
<feature type="compositionally biased region" description="Polar residues" evidence="3">
    <location>
        <begin position="393"/>
        <end position="414"/>
    </location>
</feature>
<proteinExistence type="predicted"/>
<feature type="domain" description="Alginate lyase" evidence="4">
    <location>
        <begin position="4"/>
        <end position="250"/>
    </location>
</feature>
<dbReference type="Pfam" id="PF05426">
    <property type="entry name" value="Alginate_lyase"/>
    <property type="match status" value="1"/>
</dbReference>
<evidence type="ECO:0000256" key="3">
    <source>
        <dbReference type="SAM" id="MobiDB-lite"/>
    </source>
</evidence>
<dbReference type="eggNOG" id="ENOG502QSID">
    <property type="taxonomic scope" value="Eukaryota"/>
</dbReference>
<evidence type="ECO:0000259" key="4">
    <source>
        <dbReference type="Pfam" id="PF05426"/>
    </source>
</evidence>
<dbReference type="OMA" id="QAFNIEA"/>
<organism evidence="5 6">
    <name type="scientific">Auricularia subglabra (strain TFB-10046 / SS5)</name>
    <name type="common">White-rot fungus</name>
    <name type="synonym">Auricularia delicata (strain TFB10046)</name>
    <dbReference type="NCBI Taxonomy" id="717982"/>
    <lineage>
        <taxon>Eukaryota</taxon>
        <taxon>Fungi</taxon>
        <taxon>Dikarya</taxon>
        <taxon>Basidiomycota</taxon>
        <taxon>Agaricomycotina</taxon>
        <taxon>Agaricomycetes</taxon>
        <taxon>Auriculariales</taxon>
        <taxon>Auriculariaceae</taxon>
        <taxon>Auricularia</taxon>
    </lineage>
</organism>
<dbReference type="AlphaFoldDB" id="J0WWR6"/>
<keyword evidence="1" id="KW-0732">Signal</keyword>
<dbReference type="Gene3D" id="1.50.10.100">
    <property type="entry name" value="Chondroitin AC/alginate lyase"/>
    <property type="match status" value="1"/>
</dbReference>
<feature type="compositionally biased region" description="Low complexity" evidence="3">
    <location>
        <begin position="324"/>
        <end position="362"/>
    </location>
</feature>
<evidence type="ECO:0000256" key="2">
    <source>
        <dbReference type="ARBA" id="ARBA00023239"/>
    </source>
</evidence>
<dbReference type="InterPro" id="IPR008929">
    <property type="entry name" value="Chondroitin_lyas"/>
</dbReference>
<evidence type="ECO:0000313" key="5">
    <source>
        <dbReference type="EMBL" id="EJD37964.1"/>
    </source>
</evidence>
<accession>J0WWR6</accession>